<gene>
    <name evidence="1" type="ORF">KIPB_002835</name>
</gene>
<comment type="caution">
    <text evidence="1">The sequence shown here is derived from an EMBL/GenBank/DDBJ whole genome shotgun (WGS) entry which is preliminary data.</text>
</comment>
<evidence type="ECO:0000313" key="1">
    <source>
        <dbReference type="EMBL" id="GIQ81813.1"/>
    </source>
</evidence>
<organism evidence="1 2">
    <name type="scientific">Kipferlia bialata</name>
    <dbReference type="NCBI Taxonomy" id="797122"/>
    <lineage>
        <taxon>Eukaryota</taxon>
        <taxon>Metamonada</taxon>
        <taxon>Carpediemonas-like organisms</taxon>
        <taxon>Kipferlia</taxon>
    </lineage>
</organism>
<reference evidence="1 2" key="1">
    <citation type="journal article" date="2018" name="PLoS ONE">
        <title>The draft genome of Kipferlia bialata reveals reductive genome evolution in fornicate parasites.</title>
        <authorList>
            <person name="Tanifuji G."/>
            <person name="Takabayashi S."/>
            <person name="Kume K."/>
            <person name="Takagi M."/>
            <person name="Nakayama T."/>
            <person name="Kamikawa R."/>
            <person name="Inagaki Y."/>
            <person name="Hashimoto T."/>
        </authorList>
    </citation>
    <scope>NUCLEOTIDE SEQUENCE [LARGE SCALE GENOMIC DNA]</scope>
    <source>
        <strain evidence="1">NY0173</strain>
    </source>
</reference>
<name>A0A9K3CRB2_9EUKA</name>
<dbReference type="AlphaFoldDB" id="A0A9K3CRB2"/>
<keyword evidence="2" id="KW-1185">Reference proteome</keyword>
<evidence type="ECO:0000313" key="2">
    <source>
        <dbReference type="Proteomes" id="UP000265618"/>
    </source>
</evidence>
<sequence>MYPTLSLDDFLNNHDYFLSLEPLTLAPELDTPMKSRRFRPTFMGNDSVINYDAGVYHITPRDDATGTEATLVCRRKGIDLSYDKWATATVLRMDDKVLFCRQKILRGGRAPLTVKYCQCDDVGVYGTLPKTEGDWDPRRHSNFFVLGGHLIFLGQDGHTMEFDPAAEGEGEGESGRWRCRAGRVVHEDEDDHEDLEADQFLRVFHMTNGDRLLRLSGTIRNRKEGWISQQFSLQEGWKEVPASGQLPSSCEELVRALAVSPTQSLVWGLLTKKARKSSRDGAYYGIWVYDWVTGEWTLCCHTSMWLGWAAQLDGGRFMVRLSDSSIERLKWQSPWFILSLDTHSVTDDTGIIGPADFIRD</sequence>
<protein>
    <submittedName>
        <fullName evidence="1">Uncharacterized protein</fullName>
    </submittedName>
</protein>
<dbReference type="EMBL" id="BDIP01000501">
    <property type="protein sequence ID" value="GIQ81813.1"/>
    <property type="molecule type" value="Genomic_DNA"/>
</dbReference>
<proteinExistence type="predicted"/>
<accession>A0A9K3CRB2</accession>
<dbReference type="Proteomes" id="UP000265618">
    <property type="component" value="Unassembled WGS sequence"/>
</dbReference>